<dbReference type="InterPro" id="IPR036490">
    <property type="entry name" value="ThsB_TIR-like_sf"/>
</dbReference>
<dbReference type="EMBL" id="JACJHZ010000017">
    <property type="protein sequence ID" value="MBA9021676.1"/>
    <property type="molecule type" value="Genomic_DNA"/>
</dbReference>
<evidence type="ECO:0000313" key="2">
    <source>
        <dbReference type="EMBL" id="MBA9021676.1"/>
    </source>
</evidence>
<evidence type="ECO:0000259" key="1">
    <source>
        <dbReference type="Pfam" id="PF08937"/>
    </source>
</evidence>
<evidence type="ECO:0000313" key="3">
    <source>
        <dbReference type="Proteomes" id="UP000587524"/>
    </source>
</evidence>
<dbReference type="Pfam" id="PF08937">
    <property type="entry name" value="ThsB_TIR"/>
    <property type="match status" value="1"/>
</dbReference>
<feature type="domain" description="Thoeris protein ThsB TIR-like" evidence="1">
    <location>
        <begin position="10"/>
        <end position="106"/>
    </location>
</feature>
<gene>
    <name evidence="2" type="ORF">HNQ97_003682</name>
</gene>
<accession>A0ABR6C9I3</accession>
<keyword evidence="3" id="KW-1185">Reference proteome</keyword>
<dbReference type="Proteomes" id="UP000587524">
    <property type="component" value="Unassembled WGS sequence"/>
</dbReference>
<sequence length="165" mass="19122">MGYRNKTYVIFDGDNDMWAYAYMKGWKKNENIEFDFHDAHELNTITNLSGEENTKRKLRERLSTAKQAVVLIGESTKNLYRFVRWEIEMCHSLGLPIVAVNLNKKRRYDPDLCPPILRNADAVHVSFNAKIIKHALDDFCGNYGKFKGASDNWYYKSGVYEGLGL</sequence>
<dbReference type="RefSeq" id="WP_182574841.1">
    <property type="nucleotide sequence ID" value="NZ_JACJHZ010000017.1"/>
</dbReference>
<reference evidence="2 3" key="1">
    <citation type="submission" date="2020-08" db="EMBL/GenBank/DDBJ databases">
        <title>Genomic Encyclopedia of Type Strains, Phase IV (KMG-IV): sequencing the most valuable type-strain genomes for metagenomic binning, comparative biology and taxonomic classification.</title>
        <authorList>
            <person name="Goeker M."/>
        </authorList>
    </citation>
    <scope>NUCLEOTIDE SEQUENCE [LARGE SCALE GENOMIC DNA]</scope>
    <source>
        <strain evidence="2 3">DSM 17455</strain>
    </source>
</reference>
<dbReference type="InterPro" id="IPR015032">
    <property type="entry name" value="ThsB__TIR-like_domain"/>
</dbReference>
<protein>
    <recommendedName>
        <fullName evidence="1">Thoeris protein ThsB TIR-like domain-containing protein</fullName>
    </recommendedName>
</protein>
<dbReference type="Gene3D" id="3.40.50.11200">
    <property type="match status" value="1"/>
</dbReference>
<organism evidence="2 3">
    <name type="scientific">Aminobacter ciceronei</name>
    <dbReference type="NCBI Taxonomy" id="150723"/>
    <lineage>
        <taxon>Bacteria</taxon>
        <taxon>Pseudomonadati</taxon>
        <taxon>Pseudomonadota</taxon>
        <taxon>Alphaproteobacteria</taxon>
        <taxon>Hyphomicrobiales</taxon>
        <taxon>Phyllobacteriaceae</taxon>
        <taxon>Aminobacter</taxon>
    </lineage>
</organism>
<comment type="caution">
    <text evidence="2">The sequence shown here is derived from an EMBL/GenBank/DDBJ whole genome shotgun (WGS) entry which is preliminary data.</text>
</comment>
<dbReference type="SUPFAM" id="SSF52206">
    <property type="entry name" value="Hypothetical protein MTH538"/>
    <property type="match status" value="1"/>
</dbReference>
<name>A0ABR6C9I3_9HYPH</name>
<proteinExistence type="predicted"/>